<dbReference type="AlphaFoldDB" id="A0A5N6MKJ8"/>
<reference evidence="8 9" key="1">
    <citation type="submission" date="2019-05" db="EMBL/GenBank/DDBJ databases">
        <title>Mikania micrantha, genome provides insights into the molecular mechanism of rapid growth.</title>
        <authorList>
            <person name="Liu B."/>
        </authorList>
    </citation>
    <scope>NUCLEOTIDE SEQUENCE [LARGE SCALE GENOMIC DNA]</scope>
    <source>
        <strain evidence="8">NLD-2019</strain>
        <tissue evidence="8">Leaf</tissue>
    </source>
</reference>
<sequence>MANTGIRSNSKQKQQKNRKHQDLVDVIFSWSLSDVLNNHLYKFQVKEVPLTFSSTTHYMNSFIYLLLEETRADLLSHITQISQAPASPISGLQRLPTVEQEEDMYYHITLLNGMNYDPQVGDLIALTQAKPNCIDDLVQPNSLFLTGYVTRLINKSPMDLCVLSSHLLELNPFERNERAMVGFVVYLTNLTTNMRIWQALNPAGNMNIIQRTLSFSSTVARTCDMCWTDGEKGVTDLKLRQSFESFKLDASQNAAVLSCLAATNCHHENSCVNLVWGPPGTGKTKTVASLLFMFLRMKHRTLICAPTNIAVIGVAKRLLHLVHDHDLDCDTYGLGDIVLFGNQERMRIKVDHQELLNVFLDNRIDVLRNCLSRWKTYTGDMIRLLENPMQLHQSFVALKKTETKIDNYEENRMTFEEFVINRFSVLGKDLVACIRNLYTHLPSSMIPFSFAKKMNHSIDLIQIVVESVKEIVTRNQSLKAAFDKRVKASRFMKLRLCKTECLQALKDLRSASLIPKHMNEHKLQNFCLRNACLIFCTASSSIKLCRNDMTPIKLVVIDEAAQLKECESVIPLQLPGVQNAVLVGDERQLPAMVQSKICEEAEFGRSLFERLVLLGHQKHLLNVQYRMHPSISQFPNAEFYMDMYGSYSFINVDFAKEELEKNNSTKNVLEVAVIAQIVANLFKESACKKQTVTVGCISPYKAQINALQAKLGTRYNRVSKDWSFYVNVRSVDGFQGSEEDVIIFSTVRCNHRGSIGFLSSRERANVALTRARHCLWIVGNKETMIKSGSVWNAPVNDAENRGCVFDAHEDKSLAQVMVNAMVELADYFSLLKTDSILFKHSTWKVKFTSKFLQRTTNIRNLHLRKLLISLLVKLSRGWRQMKKNKINNYNDEQGMLKMFEIYSVNEHLYLVWSVDIAYENSLCFQVLKFWDILPLSQIQQLAHLDSDFGNYTIEMINRCQTKRFERNLVFPMTWPVDPDHDDSTLVLTSQFANLSLNKQGS</sequence>
<keyword evidence="9" id="KW-1185">Reference proteome</keyword>
<dbReference type="InterPro" id="IPR041679">
    <property type="entry name" value="DNA2/NAM7-like_C"/>
</dbReference>
<gene>
    <name evidence="8" type="ORF">E3N88_29829</name>
</gene>
<dbReference type="GO" id="GO:0004386">
    <property type="term" value="F:helicase activity"/>
    <property type="evidence" value="ECO:0007669"/>
    <property type="project" value="UniProtKB-KW"/>
</dbReference>
<evidence type="ECO:0008006" key="10">
    <source>
        <dbReference type="Google" id="ProtNLM"/>
    </source>
</evidence>
<dbReference type="PANTHER" id="PTHR10887">
    <property type="entry name" value="DNA2/NAM7 HELICASE FAMILY"/>
    <property type="match status" value="1"/>
</dbReference>
<dbReference type="GO" id="GO:0016787">
    <property type="term" value="F:hydrolase activity"/>
    <property type="evidence" value="ECO:0007669"/>
    <property type="project" value="UniProtKB-KW"/>
</dbReference>
<dbReference type="Proteomes" id="UP000326396">
    <property type="component" value="Linkage Group LG5"/>
</dbReference>
<dbReference type="PANTHER" id="PTHR10887:SF505">
    <property type="entry name" value="P-LOOP CONTAINING NUCLEOSIDE TRIPHOSPHATE HYDROLASE-RELATED"/>
    <property type="match status" value="1"/>
</dbReference>
<dbReference type="EMBL" id="SZYD01000015">
    <property type="protein sequence ID" value="KAD3640606.1"/>
    <property type="molecule type" value="Genomic_DNA"/>
</dbReference>
<evidence type="ECO:0000313" key="9">
    <source>
        <dbReference type="Proteomes" id="UP000326396"/>
    </source>
</evidence>
<keyword evidence="2" id="KW-0378">Hydrolase</keyword>
<accession>A0A5N6MKJ8</accession>
<dbReference type="Gene3D" id="3.40.50.300">
    <property type="entry name" value="P-loop containing nucleotide triphosphate hydrolases"/>
    <property type="match status" value="2"/>
</dbReference>
<dbReference type="CDD" id="cd18808">
    <property type="entry name" value="SF1_C_Upf1"/>
    <property type="match status" value="1"/>
</dbReference>
<keyword evidence="3" id="KW-0347">Helicase</keyword>
<protein>
    <recommendedName>
        <fullName evidence="10">Helicase ATP-binding domain-containing protein</fullName>
    </recommendedName>
</protein>
<evidence type="ECO:0000259" key="7">
    <source>
        <dbReference type="Pfam" id="PF20073"/>
    </source>
</evidence>
<evidence type="ECO:0000256" key="1">
    <source>
        <dbReference type="ARBA" id="ARBA00022741"/>
    </source>
</evidence>
<feature type="domain" description="DNA2/NAM7 helicase-like C-terminal" evidence="6">
    <location>
        <begin position="646"/>
        <end position="781"/>
    </location>
</feature>
<evidence type="ECO:0000259" key="5">
    <source>
        <dbReference type="Pfam" id="PF13086"/>
    </source>
</evidence>
<dbReference type="InterPro" id="IPR027417">
    <property type="entry name" value="P-loop_NTPase"/>
</dbReference>
<comment type="caution">
    <text evidence="8">The sequence shown here is derived from an EMBL/GenBank/DDBJ whole genome shotgun (WGS) entry which is preliminary data.</text>
</comment>
<name>A0A5N6MKJ8_9ASTR</name>
<dbReference type="GO" id="GO:0005694">
    <property type="term" value="C:chromosome"/>
    <property type="evidence" value="ECO:0007669"/>
    <property type="project" value="UniProtKB-ARBA"/>
</dbReference>
<evidence type="ECO:0000256" key="3">
    <source>
        <dbReference type="ARBA" id="ARBA00022806"/>
    </source>
</evidence>
<dbReference type="Pfam" id="PF13087">
    <property type="entry name" value="AAA_12"/>
    <property type="match status" value="2"/>
</dbReference>
<dbReference type="InterPro" id="IPR041677">
    <property type="entry name" value="DNA2/NAM7_AAA_11"/>
</dbReference>
<evidence type="ECO:0000313" key="8">
    <source>
        <dbReference type="EMBL" id="KAD3640606.1"/>
    </source>
</evidence>
<evidence type="ECO:0000256" key="4">
    <source>
        <dbReference type="ARBA" id="ARBA00022840"/>
    </source>
</evidence>
<keyword evidence="4" id="KW-0067">ATP-binding</keyword>
<feature type="domain" description="DNA2/NAM7 helicase helicase" evidence="5">
    <location>
        <begin position="247"/>
        <end position="596"/>
    </location>
</feature>
<dbReference type="FunFam" id="3.40.50.300:FF:000326">
    <property type="entry name" value="P-loop containing nucleoside triphosphate hydrolase"/>
    <property type="match status" value="1"/>
</dbReference>
<dbReference type="Pfam" id="PF20073">
    <property type="entry name" value="DUF6469"/>
    <property type="match status" value="1"/>
</dbReference>
<dbReference type="InterPro" id="IPR045529">
    <property type="entry name" value="DUF6469"/>
</dbReference>
<dbReference type="SUPFAM" id="SSF52540">
    <property type="entry name" value="P-loop containing nucleoside triphosphate hydrolases"/>
    <property type="match status" value="1"/>
</dbReference>
<evidence type="ECO:0000256" key="2">
    <source>
        <dbReference type="ARBA" id="ARBA00022801"/>
    </source>
</evidence>
<feature type="domain" description="DUF6469" evidence="7">
    <location>
        <begin position="116"/>
        <end position="205"/>
    </location>
</feature>
<evidence type="ECO:0000259" key="6">
    <source>
        <dbReference type="Pfam" id="PF13087"/>
    </source>
</evidence>
<organism evidence="8 9">
    <name type="scientific">Mikania micrantha</name>
    <name type="common">bitter vine</name>
    <dbReference type="NCBI Taxonomy" id="192012"/>
    <lineage>
        <taxon>Eukaryota</taxon>
        <taxon>Viridiplantae</taxon>
        <taxon>Streptophyta</taxon>
        <taxon>Embryophyta</taxon>
        <taxon>Tracheophyta</taxon>
        <taxon>Spermatophyta</taxon>
        <taxon>Magnoliopsida</taxon>
        <taxon>eudicotyledons</taxon>
        <taxon>Gunneridae</taxon>
        <taxon>Pentapetalae</taxon>
        <taxon>asterids</taxon>
        <taxon>campanulids</taxon>
        <taxon>Asterales</taxon>
        <taxon>Asteraceae</taxon>
        <taxon>Asteroideae</taxon>
        <taxon>Heliantheae alliance</taxon>
        <taxon>Eupatorieae</taxon>
        <taxon>Mikania</taxon>
    </lineage>
</organism>
<dbReference type="InterPro" id="IPR045055">
    <property type="entry name" value="DNA2/NAM7-like"/>
</dbReference>
<keyword evidence="1" id="KW-0547">Nucleotide-binding</keyword>
<dbReference type="InterPro" id="IPR047187">
    <property type="entry name" value="SF1_C_Upf1"/>
</dbReference>
<dbReference type="Pfam" id="PF13086">
    <property type="entry name" value="AAA_11"/>
    <property type="match status" value="1"/>
</dbReference>
<proteinExistence type="predicted"/>
<dbReference type="GO" id="GO:0005524">
    <property type="term" value="F:ATP binding"/>
    <property type="evidence" value="ECO:0007669"/>
    <property type="project" value="UniProtKB-KW"/>
</dbReference>
<feature type="domain" description="DNA2/NAM7 helicase-like C-terminal" evidence="6">
    <location>
        <begin position="604"/>
        <end position="641"/>
    </location>
</feature>
<dbReference type="OrthoDB" id="6513042at2759"/>